<reference evidence="2" key="1">
    <citation type="journal article" date="2021" name="PeerJ">
        <title>Extensive microbial diversity within the chicken gut microbiome revealed by metagenomics and culture.</title>
        <authorList>
            <person name="Gilroy R."/>
            <person name="Ravi A."/>
            <person name="Getino M."/>
            <person name="Pursley I."/>
            <person name="Horton D.L."/>
            <person name="Alikhan N.F."/>
            <person name="Baker D."/>
            <person name="Gharbi K."/>
            <person name="Hall N."/>
            <person name="Watson M."/>
            <person name="Adriaenssens E.M."/>
            <person name="Foster-Nyarko E."/>
            <person name="Jarju S."/>
            <person name="Secka A."/>
            <person name="Antonio M."/>
            <person name="Oren A."/>
            <person name="Chaudhuri R.R."/>
            <person name="La Ragione R."/>
            <person name="Hildebrand F."/>
            <person name="Pallen M.J."/>
        </authorList>
    </citation>
    <scope>NUCLEOTIDE SEQUENCE</scope>
    <source>
        <strain evidence="2">2239</strain>
    </source>
</reference>
<comment type="caution">
    <text evidence="2">The sequence shown here is derived from an EMBL/GenBank/DDBJ whole genome shotgun (WGS) entry which is preliminary data.</text>
</comment>
<proteinExistence type="predicted"/>
<dbReference type="InterPro" id="IPR011576">
    <property type="entry name" value="Pyridox_Oxase_N"/>
</dbReference>
<name>A0A9D1V2Q7_9FIRM</name>
<organism evidence="2 3">
    <name type="scientific">Candidatus Allofournierella pullicola</name>
    <dbReference type="NCBI Taxonomy" id="2838596"/>
    <lineage>
        <taxon>Bacteria</taxon>
        <taxon>Bacillati</taxon>
        <taxon>Bacillota</taxon>
        <taxon>Clostridia</taxon>
        <taxon>Eubacteriales</taxon>
        <taxon>Oscillospiraceae</taxon>
        <taxon>Allofournierella</taxon>
    </lineage>
</organism>
<feature type="domain" description="Pyridoxamine 5'-phosphate oxidase N-terminal" evidence="1">
    <location>
        <begin position="14"/>
        <end position="149"/>
    </location>
</feature>
<reference evidence="2" key="2">
    <citation type="submission" date="2021-04" db="EMBL/GenBank/DDBJ databases">
        <authorList>
            <person name="Gilroy R."/>
        </authorList>
    </citation>
    <scope>NUCLEOTIDE SEQUENCE</scope>
    <source>
        <strain evidence="2">2239</strain>
    </source>
</reference>
<gene>
    <name evidence="2" type="ORF">H9865_02575</name>
</gene>
<sequence length="162" mass="18210">MRDLRRMDRKLSEEDALTVLRECEYGFLCTVNEDGSPYAVPMCAALVDRTIYFHCARAGQKLENLTARPRACFSCVLYAENQPSKFTYVYASCVAEGNVRLVTDEAERQAGMRAICEKYSGDWMDGPEHERAMRGMPAVVMLAMEVDAFQGKGNKGRLVEGM</sequence>
<accession>A0A9D1V2Q7</accession>
<evidence type="ECO:0000259" key="1">
    <source>
        <dbReference type="Pfam" id="PF01243"/>
    </source>
</evidence>
<dbReference type="Gene3D" id="2.30.110.10">
    <property type="entry name" value="Electron Transport, Fmn-binding Protein, Chain A"/>
    <property type="match status" value="1"/>
</dbReference>
<dbReference type="AlphaFoldDB" id="A0A9D1V2Q7"/>
<dbReference type="SUPFAM" id="SSF50475">
    <property type="entry name" value="FMN-binding split barrel"/>
    <property type="match status" value="1"/>
</dbReference>
<evidence type="ECO:0000313" key="3">
    <source>
        <dbReference type="Proteomes" id="UP000824193"/>
    </source>
</evidence>
<protein>
    <submittedName>
        <fullName evidence="2">Pyridoxamine 5'-phosphate oxidase family protein</fullName>
    </submittedName>
</protein>
<dbReference type="PANTHER" id="PTHR34071">
    <property type="entry name" value="5-NITROIMIDAZOLE ANTIBIOTICS RESISTANCE PROTEIN, NIMA-FAMILY-RELATED PROTEIN-RELATED"/>
    <property type="match status" value="1"/>
</dbReference>
<dbReference type="Pfam" id="PF01243">
    <property type="entry name" value="PNPOx_N"/>
    <property type="match status" value="1"/>
</dbReference>
<dbReference type="PANTHER" id="PTHR34071:SF2">
    <property type="entry name" value="FLAVIN-NUCLEOTIDE-BINDING PROTEIN"/>
    <property type="match status" value="1"/>
</dbReference>
<dbReference type="EMBL" id="DXFW01000007">
    <property type="protein sequence ID" value="HIX04987.1"/>
    <property type="molecule type" value="Genomic_DNA"/>
</dbReference>
<dbReference type="Proteomes" id="UP000824193">
    <property type="component" value="Unassembled WGS sequence"/>
</dbReference>
<dbReference type="InterPro" id="IPR012349">
    <property type="entry name" value="Split_barrel_FMN-bd"/>
</dbReference>
<evidence type="ECO:0000313" key="2">
    <source>
        <dbReference type="EMBL" id="HIX04987.1"/>
    </source>
</evidence>